<dbReference type="InterPro" id="IPR012340">
    <property type="entry name" value="NA-bd_OB-fold"/>
</dbReference>
<proteinExistence type="inferred from homology"/>
<protein>
    <submittedName>
        <fullName evidence="3">Single-stranded DNA-binding protein</fullName>
    </submittedName>
</protein>
<evidence type="ECO:0000256" key="2">
    <source>
        <dbReference type="SAM" id="MobiDB-lite"/>
    </source>
</evidence>
<dbReference type="AlphaFoldDB" id="A0A3B1DUQ9"/>
<organism evidence="3">
    <name type="scientific">hydrothermal vent metagenome</name>
    <dbReference type="NCBI Taxonomy" id="652676"/>
    <lineage>
        <taxon>unclassified sequences</taxon>
        <taxon>metagenomes</taxon>
        <taxon>ecological metagenomes</taxon>
    </lineage>
</organism>
<dbReference type="InterPro" id="IPR011344">
    <property type="entry name" value="ssDNA-bd"/>
</dbReference>
<dbReference type="HAMAP" id="MF_00984">
    <property type="entry name" value="SSB"/>
    <property type="match status" value="1"/>
</dbReference>
<dbReference type="EMBL" id="UOGK01000731">
    <property type="protein sequence ID" value="VAX42641.1"/>
    <property type="molecule type" value="Genomic_DNA"/>
</dbReference>
<evidence type="ECO:0000256" key="1">
    <source>
        <dbReference type="ARBA" id="ARBA00023125"/>
    </source>
</evidence>
<dbReference type="PANTHER" id="PTHR10302">
    <property type="entry name" value="SINGLE-STRANDED DNA-BINDING PROTEIN"/>
    <property type="match status" value="1"/>
</dbReference>
<feature type="region of interest" description="Disordered" evidence="2">
    <location>
        <begin position="115"/>
        <end position="157"/>
    </location>
</feature>
<dbReference type="CDD" id="cd04496">
    <property type="entry name" value="SSB_OBF"/>
    <property type="match status" value="1"/>
</dbReference>
<gene>
    <name evidence="3" type="ORF">MNBD_PLANCTO03-1488</name>
</gene>
<evidence type="ECO:0000313" key="3">
    <source>
        <dbReference type="EMBL" id="VAX42641.1"/>
    </source>
</evidence>
<name>A0A3B1DUQ9_9ZZZZ</name>
<reference evidence="3" key="1">
    <citation type="submission" date="2018-06" db="EMBL/GenBank/DDBJ databases">
        <authorList>
            <person name="Zhirakovskaya E."/>
        </authorList>
    </citation>
    <scope>NUCLEOTIDE SEQUENCE</scope>
</reference>
<keyword evidence="1 3" id="KW-0238">DNA-binding</keyword>
<dbReference type="GO" id="GO:0003697">
    <property type="term" value="F:single-stranded DNA binding"/>
    <property type="evidence" value="ECO:0007669"/>
    <property type="project" value="InterPro"/>
</dbReference>
<dbReference type="PROSITE" id="PS50935">
    <property type="entry name" value="SSB"/>
    <property type="match status" value="1"/>
</dbReference>
<dbReference type="NCBIfam" id="TIGR00621">
    <property type="entry name" value="ssb"/>
    <property type="match status" value="1"/>
</dbReference>
<dbReference type="PANTHER" id="PTHR10302:SF0">
    <property type="entry name" value="SINGLE-STRANDED DNA-BINDING PROTEIN, MITOCHONDRIAL"/>
    <property type="match status" value="1"/>
</dbReference>
<feature type="compositionally biased region" description="Gly residues" evidence="2">
    <location>
        <begin position="117"/>
        <end position="129"/>
    </location>
</feature>
<sequence length="157" mass="17195">MAGNFNKVLLMGNLTRDIEIRHLQNNTAVGKFGLAVNRRFSVGDAGNREQREETTFVDCEVWGRTAEIMSQYLHKGRPIFIEGRLKLDQWEDKNTGAKRSKLYVVVENFQFVDSRTDGGGGGGGGGGGQRTPAQARSDGGGGNQGYDDIPQDDDIPF</sequence>
<dbReference type="GO" id="GO:0009295">
    <property type="term" value="C:nucleoid"/>
    <property type="evidence" value="ECO:0007669"/>
    <property type="project" value="TreeGrafter"/>
</dbReference>
<dbReference type="Pfam" id="PF00436">
    <property type="entry name" value="SSB"/>
    <property type="match status" value="1"/>
</dbReference>
<dbReference type="SUPFAM" id="SSF50249">
    <property type="entry name" value="Nucleic acid-binding proteins"/>
    <property type="match status" value="1"/>
</dbReference>
<dbReference type="InterPro" id="IPR000424">
    <property type="entry name" value="Primosome_PriB/ssb"/>
</dbReference>
<dbReference type="Gene3D" id="2.40.50.140">
    <property type="entry name" value="Nucleic acid-binding proteins"/>
    <property type="match status" value="1"/>
</dbReference>
<dbReference type="GO" id="GO:0006260">
    <property type="term" value="P:DNA replication"/>
    <property type="evidence" value="ECO:0007669"/>
    <property type="project" value="InterPro"/>
</dbReference>
<accession>A0A3B1DUQ9</accession>